<accession>A0A413RN11</accession>
<dbReference type="Proteomes" id="UP000283374">
    <property type="component" value="Unassembled WGS sequence"/>
</dbReference>
<dbReference type="PANTHER" id="PTHR30137:SF6">
    <property type="entry name" value="LUCIFERASE-LIKE MONOOXYGENASE"/>
    <property type="match status" value="1"/>
</dbReference>
<evidence type="ECO:0000259" key="2">
    <source>
        <dbReference type="Pfam" id="PF00296"/>
    </source>
</evidence>
<feature type="domain" description="Luciferase-like" evidence="2">
    <location>
        <begin position="27"/>
        <end position="152"/>
    </location>
</feature>
<sequence>MTTATDSRVSAPPAETSAGGTRVPLSILDLATVSEGSTGADAIRASLDLAQRADELGYSRVWFAEHHLAPGVASASPGVLAALVAGRTSRIRVGSGAVLLSTTSPLLAAEQFGAIAAAYPGRVDLGLGRAFTPPPEGAPRVKPEPTPARVVDGLHVPASPPFDFGDSELRERFLAHARVLSANRAPGDFRSELGQVLTLQAGELVDEDGKVFVSPPVQNAAFDLWVLASSGGESARIAGELGLPLAANFHVSPSNVLETVASYRAAFRPGVLAAPYVVVSVDVLAADTDAEAARLADPFAAWVWSIRKGGGAIAYPRPGTTTPWEQLPDDEQALLRDRLETRVVGGPETVVERLEALQRATGADELLVTTETHDKADTVRSYELLAEAWGLTTSTHVAAAATA</sequence>
<dbReference type="GO" id="GO:0016705">
    <property type="term" value="F:oxidoreductase activity, acting on paired donors, with incorporation or reduction of molecular oxygen"/>
    <property type="evidence" value="ECO:0007669"/>
    <property type="project" value="InterPro"/>
</dbReference>
<dbReference type="GO" id="GO:0005829">
    <property type="term" value="C:cytosol"/>
    <property type="evidence" value="ECO:0007669"/>
    <property type="project" value="TreeGrafter"/>
</dbReference>
<evidence type="ECO:0000256" key="1">
    <source>
        <dbReference type="SAM" id="MobiDB-lite"/>
    </source>
</evidence>
<protein>
    <submittedName>
        <fullName evidence="3">LLM class flavin-dependent oxidoreductase</fullName>
    </submittedName>
</protein>
<feature type="domain" description="Luciferase-like" evidence="2">
    <location>
        <begin position="213"/>
        <end position="361"/>
    </location>
</feature>
<comment type="caution">
    <text evidence="3">The sequence shown here is derived from an EMBL/GenBank/DDBJ whole genome shotgun (WGS) entry which is preliminary data.</text>
</comment>
<keyword evidence="4" id="KW-1185">Reference proteome</keyword>
<evidence type="ECO:0000313" key="4">
    <source>
        <dbReference type="Proteomes" id="UP000283374"/>
    </source>
</evidence>
<dbReference type="InterPro" id="IPR036661">
    <property type="entry name" value="Luciferase-like_sf"/>
</dbReference>
<dbReference type="AlphaFoldDB" id="A0A413RN11"/>
<feature type="region of interest" description="Disordered" evidence="1">
    <location>
        <begin position="1"/>
        <end position="20"/>
    </location>
</feature>
<dbReference type="InterPro" id="IPR011251">
    <property type="entry name" value="Luciferase-like_dom"/>
</dbReference>
<organism evidence="3 4">
    <name type="scientific">Cellulomonas rhizosphaerae</name>
    <dbReference type="NCBI Taxonomy" id="2293719"/>
    <lineage>
        <taxon>Bacteria</taxon>
        <taxon>Bacillati</taxon>
        <taxon>Actinomycetota</taxon>
        <taxon>Actinomycetes</taxon>
        <taxon>Micrococcales</taxon>
        <taxon>Cellulomonadaceae</taxon>
        <taxon>Cellulomonas</taxon>
    </lineage>
</organism>
<dbReference type="RefSeq" id="WP_118766736.1">
    <property type="nucleotide sequence ID" value="NZ_QWKP01000170.1"/>
</dbReference>
<dbReference type="Pfam" id="PF00296">
    <property type="entry name" value="Bac_luciferase"/>
    <property type="match status" value="2"/>
</dbReference>
<dbReference type="InterPro" id="IPR050766">
    <property type="entry name" value="Bact_Lucif_Oxidored"/>
</dbReference>
<name>A0A413RN11_9CELL</name>
<dbReference type="EMBL" id="QWKP01000170">
    <property type="protein sequence ID" value="RHA42641.1"/>
    <property type="molecule type" value="Genomic_DNA"/>
</dbReference>
<evidence type="ECO:0000313" key="3">
    <source>
        <dbReference type="EMBL" id="RHA42641.1"/>
    </source>
</evidence>
<dbReference type="PANTHER" id="PTHR30137">
    <property type="entry name" value="LUCIFERASE-LIKE MONOOXYGENASE"/>
    <property type="match status" value="1"/>
</dbReference>
<reference evidence="3 4" key="1">
    <citation type="submission" date="2018-08" db="EMBL/GenBank/DDBJ databases">
        <title>Cellulomonas rhizosphaerae sp. nov., a novel actinomycete isolated from soil.</title>
        <authorList>
            <person name="Tian Y."/>
        </authorList>
    </citation>
    <scope>NUCLEOTIDE SEQUENCE [LARGE SCALE GENOMIC DNA]</scope>
    <source>
        <strain evidence="3 4">NEAU-TCZ24</strain>
    </source>
</reference>
<dbReference type="Gene3D" id="3.20.20.30">
    <property type="entry name" value="Luciferase-like domain"/>
    <property type="match status" value="1"/>
</dbReference>
<dbReference type="OrthoDB" id="9780518at2"/>
<proteinExistence type="predicted"/>
<dbReference type="SUPFAM" id="SSF51679">
    <property type="entry name" value="Bacterial luciferase-like"/>
    <property type="match status" value="1"/>
</dbReference>
<gene>
    <name evidence="3" type="ORF">D1825_07065</name>
</gene>